<accession>A0A419ENP4</accession>
<protein>
    <submittedName>
        <fullName evidence="1">Uncharacterized protein</fullName>
    </submittedName>
</protein>
<organism evidence="1 2">
    <name type="scientific">Candidatus Abyssobacteria bacterium SURF_17</name>
    <dbReference type="NCBI Taxonomy" id="2093361"/>
    <lineage>
        <taxon>Bacteria</taxon>
        <taxon>Pseudomonadati</taxon>
        <taxon>Candidatus Hydrogenedentota</taxon>
        <taxon>Candidatus Abyssobacteria</taxon>
    </lineage>
</organism>
<dbReference type="AlphaFoldDB" id="A0A419ENP4"/>
<sequence>MYNFLPLSSIRSETEESGGTVNAGLFPALFSQPPRVNKKFVDYVALTSKTGERRENISGCEYQRL</sequence>
<name>A0A419ENP4_9BACT</name>
<evidence type="ECO:0000313" key="2">
    <source>
        <dbReference type="Proteomes" id="UP000285961"/>
    </source>
</evidence>
<proteinExistence type="predicted"/>
<dbReference type="Proteomes" id="UP000285961">
    <property type="component" value="Unassembled WGS sequence"/>
</dbReference>
<reference evidence="1 2" key="1">
    <citation type="journal article" date="2017" name="ISME J.">
        <title>Energy and carbon metabolisms in a deep terrestrial subsurface fluid microbial community.</title>
        <authorList>
            <person name="Momper L."/>
            <person name="Jungbluth S.P."/>
            <person name="Lee M.D."/>
            <person name="Amend J.P."/>
        </authorList>
    </citation>
    <scope>NUCLEOTIDE SEQUENCE [LARGE SCALE GENOMIC DNA]</scope>
    <source>
        <strain evidence="1">SURF_17</strain>
    </source>
</reference>
<comment type="caution">
    <text evidence="1">The sequence shown here is derived from an EMBL/GenBank/DDBJ whole genome shotgun (WGS) entry which is preliminary data.</text>
</comment>
<gene>
    <name evidence="1" type="ORF">C4532_19450</name>
</gene>
<evidence type="ECO:0000313" key="1">
    <source>
        <dbReference type="EMBL" id="RJP64274.1"/>
    </source>
</evidence>
<dbReference type="EMBL" id="QZKI01000142">
    <property type="protein sequence ID" value="RJP64274.1"/>
    <property type="molecule type" value="Genomic_DNA"/>
</dbReference>